<dbReference type="OrthoDB" id="3445803at2759"/>
<evidence type="ECO:0000313" key="8">
    <source>
        <dbReference type="Proteomes" id="UP000736672"/>
    </source>
</evidence>
<evidence type="ECO:0000256" key="1">
    <source>
        <dbReference type="ARBA" id="ARBA00008875"/>
    </source>
</evidence>
<keyword evidence="3" id="KW-0326">Glycosidase</keyword>
<dbReference type="PANTHER" id="PTHR12631">
    <property type="entry name" value="ALPHA-L-IDURONIDASE"/>
    <property type="match status" value="1"/>
</dbReference>
<proteinExistence type="inferred from homology"/>
<dbReference type="Gene3D" id="2.60.40.1500">
    <property type="entry name" value="Glycosyl hydrolase domain, family 39"/>
    <property type="match status" value="1"/>
</dbReference>
<dbReference type="InterPro" id="IPR051923">
    <property type="entry name" value="Glycosyl_Hydrolase_39"/>
</dbReference>
<keyword evidence="2 7" id="KW-0378">Hydrolase</keyword>
<dbReference type="PRINTS" id="PR00745">
    <property type="entry name" value="GLHYDRLASE39"/>
</dbReference>
<dbReference type="Proteomes" id="UP000736672">
    <property type="component" value="Unassembled WGS sequence"/>
</dbReference>
<dbReference type="PANTHER" id="PTHR12631:SF10">
    <property type="entry name" value="BETA-XYLOSIDASE-LIKE PROTEIN-RELATED"/>
    <property type="match status" value="1"/>
</dbReference>
<dbReference type="PROSITE" id="PS01027">
    <property type="entry name" value="GLYCOSYL_HYDROL_F39"/>
    <property type="match status" value="1"/>
</dbReference>
<evidence type="ECO:0000256" key="2">
    <source>
        <dbReference type="ARBA" id="ARBA00022801"/>
    </source>
</evidence>
<dbReference type="EMBL" id="JAGTJS010000005">
    <property type="protein sequence ID" value="KAH7268012.1"/>
    <property type="molecule type" value="Genomic_DNA"/>
</dbReference>
<keyword evidence="8" id="KW-1185">Reference proteome</keyword>
<dbReference type="GO" id="GO:0005975">
    <property type="term" value="P:carbohydrate metabolic process"/>
    <property type="evidence" value="ECO:0007669"/>
    <property type="project" value="InterPro"/>
</dbReference>
<comment type="caution">
    <text evidence="7">The sequence shown here is derived from an EMBL/GenBank/DDBJ whole genome shotgun (WGS) entry which is preliminary data.</text>
</comment>
<dbReference type="Pfam" id="PF01229">
    <property type="entry name" value="Glyco_hydro_39"/>
    <property type="match status" value="2"/>
</dbReference>
<evidence type="ECO:0000259" key="6">
    <source>
        <dbReference type="Pfam" id="PF01229"/>
    </source>
</evidence>
<evidence type="ECO:0000256" key="3">
    <source>
        <dbReference type="ARBA" id="ARBA00023295"/>
    </source>
</evidence>
<dbReference type="SUPFAM" id="SSF51011">
    <property type="entry name" value="Glycosyl hydrolase domain"/>
    <property type="match status" value="1"/>
</dbReference>
<dbReference type="SUPFAM" id="SSF51445">
    <property type="entry name" value="(Trans)glycosidases"/>
    <property type="match status" value="1"/>
</dbReference>
<name>A0A9P9R6U7_FUSSL</name>
<evidence type="ECO:0000256" key="5">
    <source>
        <dbReference type="SAM" id="MobiDB-lite"/>
    </source>
</evidence>
<dbReference type="InterPro" id="IPR017853">
    <property type="entry name" value="GH"/>
</dbReference>
<feature type="domain" description="Glycosyl hydrolases family 39 N-terminal catalytic" evidence="6">
    <location>
        <begin position="238"/>
        <end position="483"/>
    </location>
</feature>
<feature type="region of interest" description="Disordered" evidence="5">
    <location>
        <begin position="410"/>
        <end position="431"/>
    </location>
</feature>
<feature type="domain" description="Glycosyl hydrolases family 39 N-terminal catalytic" evidence="6">
    <location>
        <begin position="15"/>
        <end position="199"/>
    </location>
</feature>
<evidence type="ECO:0000313" key="7">
    <source>
        <dbReference type="EMBL" id="KAH7268012.1"/>
    </source>
</evidence>
<reference evidence="7" key="1">
    <citation type="journal article" date="2021" name="Nat. Commun.">
        <title>Genetic determinants of endophytism in the Arabidopsis root mycobiome.</title>
        <authorList>
            <person name="Mesny F."/>
            <person name="Miyauchi S."/>
            <person name="Thiergart T."/>
            <person name="Pickel B."/>
            <person name="Atanasova L."/>
            <person name="Karlsson M."/>
            <person name="Huettel B."/>
            <person name="Barry K.W."/>
            <person name="Haridas S."/>
            <person name="Chen C."/>
            <person name="Bauer D."/>
            <person name="Andreopoulos W."/>
            <person name="Pangilinan J."/>
            <person name="LaButti K."/>
            <person name="Riley R."/>
            <person name="Lipzen A."/>
            <person name="Clum A."/>
            <person name="Drula E."/>
            <person name="Henrissat B."/>
            <person name="Kohler A."/>
            <person name="Grigoriev I.V."/>
            <person name="Martin F.M."/>
            <person name="Hacquard S."/>
        </authorList>
    </citation>
    <scope>NUCLEOTIDE SEQUENCE</scope>
    <source>
        <strain evidence="7">FSSC 5 MPI-SDFR-AT-0091</strain>
    </source>
</reference>
<protein>
    <submittedName>
        <fullName evidence="7">Glycoside hydrolase</fullName>
    </submittedName>
</protein>
<evidence type="ECO:0000256" key="4">
    <source>
        <dbReference type="PIRSR" id="PIRSR600514-1"/>
    </source>
</evidence>
<gene>
    <name evidence="7" type="ORF">B0J15DRAFT_509959</name>
</gene>
<sequence>MPHNLEASSSDPCVQQLAPFWSIIAGAGRAAEGLRNDWQQHLQYVKTALGYKYVRFHDLFHDDMFVYNEVDGRVTFNFQYVDALIDAMLDIGVRPFVEFAFMPSAIATKLNTTFWWNGHGSPPTDLSKWEDMIRATMEHWQERYGTEKLEQWYFEVWNEPNLDGFWSGTRSQYYELYEATVKVVKGTGSKLRVGGPATSNFVPDTRFDGELEDLEVQKKLADVNLQTKDIDALKWKPVWTEHFLNWAHSRNLPVDFVSSHPYPTDWALDKTGNQSRRSRHLDATPEDLSLLREIVSKSPPSSRDHNHDYVPAATYLARTMLASQGKIDSIAYWTFTDVFEEEGAGIEPFHGGFSLVNLQRIPKPTFHAFRILQSLGDQILECNKSDGAIVRNSKSGLLSALLFHYPPELKTSPPPAHNNRSVAHETGSTGEPVRKSILIRGLRPGAVFKKETLTPGGQGDVVSAWEKLGSPMHLTRETTEFLRSYATTLPTELIKADSEGNLLVEQGLAPWTLVAINQIVA</sequence>
<organism evidence="7 8">
    <name type="scientific">Fusarium solani</name>
    <name type="common">Filamentous fungus</name>
    <dbReference type="NCBI Taxonomy" id="169388"/>
    <lineage>
        <taxon>Eukaryota</taxon>
        <taxon>Fungi</taxon>
        <taxon>Dikarya</taxon>
        <taxon>Ascomycota</taxon>
        <taxon>Pezizomycotina</taxon>
        <taxon>Sordariomycetes</taxon>
        <taxon>Hypocreomycetidae</taxon>
        <taxon>Hypocreales</taxon>
        <taxon>Nectriaceae</taxon>
        <taxon>Fusarium</taxon>
        <taxon>Fusarium solani species complex</taxon>
    </lineage>
</organism>
<dbReference type="InterPro" id="IPR049166">
    <property type="entry name" value="GH39_cat"/>
</dbReference>
<dbReference type="InterPro" id="IPR049165">
    <property type="entry name" value="GH39_as"/>
</dbReference>
<dbReference type="GO" id="GO:0004553">
    <property type="term" value="F:hydrolase activity, hydrolyzing O-glycosyl compounds"/>
    <property type="evidence" value="ECO:0007669"/>
    <property type="project" value="InterPro"/>
</dbReference>
<dbReference type="InterPro" id="IPR000514">
    <property type="entry name" value="Glyco_hydro_39"/>
</dbReference>
<feature type="active site" description="Proton donor" evidence="4">
    <location>
        <position position="159"/>
    </location>
</feature>
<feature type="compositionally biased region" description="Polar residues" evidence="5">
    <location>
        <begin position="418"/>
        <end position="429"/>
    </location>
</feature>
<dbReference type="Gene3D" id="3.20.20.80">
    <property type="entry name" value="Glycosidases"/>
    <property type="match status" value="1"/>
</dbReference>
<dbReference type="AlphaFoldDB" id="A0A9P9R6U7"/>
<comment type="similarity">
    <text evidence="1">Belongs to the glycosyl hydrolase 39 family.</text>
</comment>
<accession>A0A9P9R6U7</accession>